<dbReference type="Gene3D" id="2.80.10.50">
    <property type="match status" value="1"/>
</dbReference>
<reference evidence="4 5" key="1">
    <citation type="submission" date="2022-12" db="EMBL/GenBank/DDBJ databases">
        <authorList>
            <person name="Mo P."/>
        </authorList>
    </citation>
    <scope>NUCLEOTIDE SEQUENCE [LARGE SCALE GENOMIC DNA]</scope>
    <source>
        <strain evidence="4 5">HUAS 2-6</strain>
    </source>
</reference>
<feature type="region of interest" description="Disordered" evidence="1">
    <location>
        <begin position="117"/>
        <end position="182"/>
    </location>
</feature>
<feature type="compositionally biased region" description="Polar residues" evidence="1">
    <location>
        <begin position="168"/>
        <end position="182"/>
    </location>
</feature>
<evidence type="ECO:0000259" key="2">
    <source>
        <dbReference type="SMART" id="SM00306"/>
    </source>
</evidence>
<sequence>MVQTSATALDVANYRYNQAGEITAIDDLQDNTTHDTQCFAYDSLQRLTAAWTDTAGITSSSSAPVGAVGGCNTTSVQTTTTAPITTTTVGGPAPYWQTYSYDLLGNRTSMVDHDTTGNALNDTTQTTAYTGTDGTATATLPNQAGTTTSSNPTTGTATGTPSYTDTGYTPNKNAGNTMSRKVSTTSPLISALTTSTGKKLCVDDATSSTTDGNKIQIYTCNGTSAQNWTIGTDGTIRGIGGKCLDVASSGTANGTKIDLYTCNGTGAQQWKAAANGSLVNPQSGKCLDDPSSSTTTGTQLQIWTCNGTQAQTWNPVASGSKIPAGQTQTLTYDPEGRTATVTTSSGTSNTTSSYLYDADGNLLEQTSSTGGTDKTRILYLFGGTEQITLNVSAKTWTGLRYYSGPDGTTVTRSSTGTVSYQIANLQGTATTAVDAGTLAATRRSYDPYGNPRGTKPATWVSADENHGYLGQPTDTTTGLDLLGARNNNYHPNLGRFLAPDPVFEAGDPNQMGGYTYAGDNPSTRSDPSGLFLPILDGGGGTTTPSDNGTTDNSTGNTGSGSDNSGTNAPPGNPYACGRFGQCGPTVNYKHDPAKIFVKVVIEPFWDFALCVAGTFEAFGRGLEGGNPHQDACEVAGGVYSGGLDSGASAVSGDAYSDTEGAVQGATDSAGGDAAVAATRAGAHAKAVDNSASDEADIVAAKRANAQAQAEEADASATKPSDPESGNAGSKPAPAARPSRCSFSPDTPVLMADGKAKPIGKIKTGDKVDAANPKTGKRQGARSVEHVWINHDRDLLDLTIRTRDGHTATLHTTANHPFWDDTAHAWVPAGKLHRGDALNTATNGHVYVVTTHVTPGAANRWNLTVQQLHTYYVVAGGVPVLVHNVCDVNGHETDPALQATSNWTPNVEYSPEAVASRSQANGDFYAVPWETHDLVDAYRANPGMPPRPGNGPGGIDIFRGDNLSGKAARFWGPWRNSPIYWNWQPNSQIRIMVNQTTNQIAYFPLTSKGVHNYGSPTLYGW</sequence>
<dbReference type="Gene3D" id="2.180.10.10">
    <property type="entry name" value="RHS repeat-associated core"/>
    <property type="match status" value="1"/>
</dbReference>
<dbReference type="InterPro" id="IPR035992">
    <property type="entry name" value="Ricin_B-like_lectins"/>
</dbReference>
<dbReference type="NCBIfam" id="TIGR03696">
    <property type="entry name" value="Rhs_assc_core"/>
    <property type="match status" value="1"/>
</dbReference>
<dbReference type="CDD" id="cd23451">
    <property type="entry name" value="beta-trefoil_Ricin_laminarinase"/>
    <property type="match status" value="1"/>
</dbReference>
<dbReference type="InterPro" id="IPR022385">
    <property type="entry name" value="Rhs_assc_core"/>
</dbReference>
<dbReference type="Pfam" id="PF00652">
    <property type="entry name" value="Ricin_B_lectin"/>
    <property type="match status" value="1"/>
</dbReference>
<accession>A0ABY7NT36</accession>
<evidence type="ECO:0000313" key="5">
    <source>
        <dbReference type="Proteomes" id="UP001212326"/>
    </source>
</evidence>
<evidence type="ECO:0000259" key="3">
    <source>
        <dbReference type="SMART" id="SM00458"/>
    </source>
</evidence>
<protein>
    <submittedName>
        <fullName evidence="4">Ricin-type beta-trefoil lectin domain protein</fullName>
    </submittedName>
</protein>
<evidence type="ECO:0000256" key="1">
    <source>
        <dbReference type="SAM" id="MobiDB-lite"/>
    </source>
</evidence>
<dbReference type="SUPFAM" id="SSF50370">
    <property type="entry name" value="Ricin B-like lectins"/>
    <property type="match status" value="1"/>
</dbReference>
<feature type="compositionally biased region" description="Low complexity" evidence="1">
    <location>
        <begin position="545"/>
        <end position="567"/>
    </location>
</feature>
<gene>
    <name evidence="4" type="ORF">O1G22_00030</name>
</gene>
<dbReference type="Gene3D" id="2.170.16.10">
    <property type="entry name" value="Hedgehog/Intein (Hint) domain"/>
    <property type="match status" value="1"/>
</dbReference>
<evidence type="ECO:0000313" key="4">
    <source>
        <dbReference type="EMBL" id="WBO61389.1"/>
    </source>
</evidence>
<dbReference type="InterPro" id="IPR000772">
    <property type="entry name" value="Ricin_B_lectin"/>
</dbReference>
<organism evidence="4 5">
    <name type="scientific">Streptomyces camelliae</name>
    <dbReference type="NCBI Taxonomy" id="3004093"/>
    <lineage>
        <taxon>Bacteria</taxon>
        <taxon>Bacillati</taxon>
        <taxon>Actinomycetota</taxon>
        <taxon>Actinomycetes</taxon>
        <taxon>Kitasatosporales</taxon>
        <taxon>Streptomycetaceae</taxon>
        <taxon>Streptomyces</taxon>
    </lineage>
</organism>
<dbReference type="Proteomes" id="UP001212326">
    <property type="component" value="Chromosome"/>
</dbReference>
<feature type="compositionally biased region" description="Low complexity" evidence="1">
    <location>
        <begin position="122"/>
        <end position="167"/>
    </location>
</feature>
<name>A0ABY7NT36_9ACTN</name>
<dbReference type="PROSITE" id="PS50231">
    <property type="entry name" value="RICIN_B_LECTIN"/>
    <property type="match status" value="1"/>
</dbReference>
<dbReference type="CDD" id="cd00081">
    <property type="entry name" value="Hint"/>
    <property type="match status" value="1"/>
</dbReference>
<dbReference type="EMBL" id="CP115300">
    <property type="protein sequence ID" value="WBO61389.1"/>
    <property type="molecule type" value="Genomic_DNA"/>
</dbReference>
<feature type="domain" description="Ricin B lectin" evidence="3">
    <location>
        <begin position="190"/>
        <end position="316"/>
    </location>
</feature>
<dbReference type="SMART" id="SM00306">
    <property type="entry name" value="HintN"/>
    <property type="match status" value="1"/>
</dbReference>
<dbReference type="Pfam" id="PF07591">
    <property type="entry name" value="PT-HINT"/>
    <property type="match status" value="1"/>
</dbReference>
<proteinExistence type="predicted"/>
<dbReference type="SUPFAM" id="SSF51294">
    <property type="entry name" value="Hedgehog/intein (Hint) domain"/>
    <property type="match status" value="1"/>
</dbReference>
<dbReference type="InterPro" id="IPR036844">
    <property type="entry name" value="Hint_dom_sf"/>
</dbReference>
<feature type="region of interest" description="Disordered" evidence="1">
    <location>
        <begin position="509"/>
        <end position="572"/>
    </location>
</feature>
<feature type="domain" description="Hint" evidence="2">
    <location>
        <begin position="739"/>
        <end position="841"/>
    </location>
</feature>
<dbReference type="RefSeq" id="WP_270079352.1">
    <property type="nucleotide sequence ID" value="NZ_CP115300.1"/>
</dbReference>
<feature type="region of interest" description="Disordered" evidence="1">
    <location>
        <begin position="702"/>
        <end position="781"/>
    </location>
</feature>
<dbReference type="InterPro" id="IPR003587">
    <property type="entry name" value="Hint_dom_N"/>
</dbReference>
<dbReference type="SMART" id="SM00458">
    <property type="entry name" value="RICIN"/>
    <property type="match status" value="1"/>
</dbReference>
<keyword evidence="5" id="KW-1185">Reference proteome</keyword>